<feature type="transmembrane region" description="Helical" evidence="1">
    <location>
        <begin position="15"/>
        <end position="38"/>
    </location>
</feature>
<proteinExistence type="predicted"/>
<keyword evidence="1" id="KW-0472">Membrane</keyword>
<evidence type="ECO:0000256" key="1">
    <source>
        <dbReference type="SAM" id="Phobius"/>
    </source>
</evidence>
<dbReference type="Pfam" id="PF16316">
    <property type="entry name" value="DUF4956"/>
    <property type="match status" value="1"/>
</dbReference>
<keyword evidence="1" id="KW-0812">Transmembrane</keyword>
<dbReference type="EMBL" id="AZFZ01000072">
    <property type="protein sequence ID" value="KRM40771.1"/>
    <property type="molecule type" value="Genomic_DNA"/>
</dbReference>
<protein>
    <recommendedName>
        <fullName evidence="4">DUF4956 domain-containing protein</fullName>
    </recommendedName>
</protein>
<comment type="caution">
    <text evidence="2">The sequence shown here is derived from an EMBL/GenBank/DDBJ whole genome shotgun (WGS) entry which is preliminary data.</text>
</comment>
<gene>
    <name evidence="2" type="ORF">FD47_GL002674</name>
</gene>
<dbReference type="AlphaFoldDB" id="A0A0R1YNG0"/>
<organism evidence="2 3">
    <name type="scientific">Lentilactobacillus parafarraginis DSM 18390 = JCM 14109</name>
    <dbReference type="NCBI Taxonomy" id="1423786"/>
    <lineage>
        <taxon>Bacteria</taxon>
        <taxon>Bacillati</taxon>
        <taxon>Bacillota</taxon>
        <taxon>Bacilli</taxon>
        <taxon>Lactobacillales</taxon>
        <taxon>Lactobacillaceae</taxon>
        <taxon>Lentilactobacillus</taxon>
    </lineage>
</organism>
<feature type="transmembrane region" description="Helical" evidence="1">
    <location>
        <begin position="45"/>
        <end position="64"/>
    </location>
</feature>
<dbReference type="PATRIC" id="fig|1423786.4.peg.2800"/>
<evidence type="ECO:0000313" key="2">
    <source>
        <dbReference type="EMBL" id="KRM40771.1"/>
    </source>
</evidence>
<sequence>MIQELFKAHTVSYTLPSIIGSVAASIILGLVVAMVYMYRNTYSKNFVTTLAALPVLVQLIIMLVNMNGNLGTGMAVLGAFSLIRFRSVEGNSHDIATIFWAMGVGLAAGMGYIFYAFFFSVIVTIYLLVLNTSSFGNLSSTAERELKITIPEDLDFPGLFDDLLNKYGYEYRYDSVKTTTMGSVYELAYYIKLKDVKNEKHLIDEIRVRNGNMPVVSSKISSKTNEL</sequence>
<dbReference type="InterPro" id="IPR032531">
    <property type="entry name" value="DUF4956"/>
</dbReference>
<reference evidence="2 3" key="1">
    <citation type="journal article" date="2015" name="Genome Announc.">
        <title>Expanding the biotechnology potential of lactobacilli through comparative genomics of 213 strains and associated genera.</title>
        <authorList>
            <person name="Sun Z."/>
            <person name="Harris H.M."/>
            <person name="McCann A."/>
            <person name="Guo C."/>
            <person name="Argimon S."/>
            <person name="Zhang W."/>
            <person name="Yang X."/>
            <person name="Jeffery I.B."/>
            <person name="Cooney J.C."/>
            <person name="Kagawa T.F."/>
            <person name="Liu W."/>
            <person name="Song Y."/>
            <person name="Salvetti E."/>
            <person name="Wrobel A."/>
            <person name="Rasinkangas P."/>
            <person name="Parkhill J."/>
            <person name="Rea M.C."/>
            <person name="O'Sullivan O."/>
            <person name="Ritari J."/>
            <person name="Douillard F.P."/>
            <person name="Paul Ross R."/>
            <person name="Yang R."/>
            <person name="Briner A.E."/>
            <person name="Felis G.E."/>
            <person name="de Vos W.M."/>
            <person name="Barrangou R."/>
            <person name="Klaenhammer T.R."/>
            <person name="Caufield P.W."/>
            <person name="Cui Y."/>
            <person name="Zhang H."/>
            <person name="O'Toole P.W."/>
        </authorList>
    </citation>
    <scope>NUCLEOTIDE SEQUENCE [LARGE SCALE GENOMIC DNA]</scope>
    <source>
        <strain evidence="2 3">DSM 18390</strain>
    </source>
</reference>
<dbReference type="RefSeq" id="WP_054736222.1">
    <property type="nucleotide sequence ID" value="NZ_AZFZ01000072.1"/>
</dbReference>
<dbReference type="Proteomes" id="UP000051010">
    <property type="component" value="Unassembled WGS sequence"/>
</dbReference>
<accession>A0A0R1YNG0</accession>
<feature type="transmembrane region" description="Helical" evidence="1">
    <location>
        <begin position="98"/>
        <end position="129"/>
    </location>
</feature>
<name>A0A0R1YNG0_9LACO</name>
<evidence type="ECO:0008006" key="4">
    <source>
        <dbReference type="Google" id="ProtNLM"/>
    </source>
</evidence>
<keyword evidence="1" id="KW-1133">Transmembrane helix</keyword>
<evidence type="ECO:0000313" key="3">
    <source>
        <dbReference type="Proteomes" id="UP000051010"/>
    </source>
</evidence>